<dbReference type="NCBIfam" id="TIGR02639">
    <property type="entry name" value="ClpA"/>
    <property type="match status" value="1"/>
</dbReference>
<dbReference type="PANTHER" id="PTHR11638">
    <property type="entry name" value="ATP-DEPENDENT CLP PROTEASE"/>
    <property type="match status" value="1"/>
</dbReference>
<dbReference type="Gene3D" id="1.10.1780.10">
    <property type="entry name" value="Clp, N-terminal domain"/>
    <property type="match status" value="1"/>
</dbReference>
<protein>
    <submittedName>
        <fullName evidence="9">ATP-dependent Clp protease ATP-binding subunit ClpA</fullName>
    </submittedName>
</protein>
<dbReference type="RefSeq" id="WP_196609899.1">
    <property type="nucleotide sequence ID" value="NZ_VRYY01000387.1"/>
</dbReference>
<evidence type="ECO:0000256" key="2">
    <source>
        <dbReference type="ARBA" id="ARBA00022741"/>
    </source>
</evidence>
<comment type="similarity">
    <text evidence="6">Belongs to the ClpA/ClpB family.</text>
</comment>
<sequence length="752" mass="82030">MIGRRLEAALTAAVNDVRTRNHEFLTLEHLLYAITGEDAGKSILEAVGVDVKSLRLRLETFFATHLEPLPADTPTEVVQTLGVQRVLQRAIRHMQSAGKGAVEIGDVLAAIFEEDDAYATYFLKSQGVTRLDVLQHISHGAPQGGDGEDDGDADGEEGAPDTPRTDALEKFTVDLTARARDGRIDPLIGRAKELERTIQVLARRRKNNPLYVGDPGVGKTAIAEGLALRVAGGDVPEEFRDVRIFALDMGALLAGTKYRGDFEQRLKGVITDLGKVPGAILFIDEIHTIVGAGSTSGGSMDASNILKPVLADGSIRCIGSTTYEEYRNHFEKDRALSRRFQKIDVQEPSQDECVDILKGLRPYYEDHHKVRYTLPALRAAVELSARYITERLLPDKAIDVLDEAGAAARLRRASYGGRAASASDAAIGVKDVEKVVARMAQIPSRTVSSSDRDRLRTLDEDLRNVVFGQDAAVGILSRAILRARAGLGREDRPTGSFLFYGPTGVGKTELARRLAEVMGIGFVRYDMSEYMEKHSVSRLIGAPPGYVGFDQGGLLTEAIRKQPYTVLLLDEIEKAHPDIFNILLQVMDYATLTDNTGRKADFRNVVLIMTSNAGVREMSATAIGFGATAQEDMAGKGRKAVENMFSPEFRNRLDAMIPFAGLTTPVMERIVDKFVLELGAGLKDRRVRLELTPAARARLAEKGFEPAFGARPLRRVIRTALEDELAREVLFGKLRKGGTAIVDVAAPEAAAA</sequence>
<keyword evidence="3 6" id="KW-0067">ATP-binding</keyword>
<dbReference type="CDD" id="cd19499">
    <property type="entry name" value="RecA-like_ClpB_Hsp104-like"/>
    <property type="match status" value="1"/>
</dbReference>
<dbReference type="EMBL" id="VRYY01000387">
    <property type="protein sequence ID" value="MBG3877839.1"/>
    <property type="molecule type" value="Genomic_DNA"/>
</dbReference>
<feature type="region of interest" description="Disordered" evidence="7">
    <location>
        <begin position="138"/>
        <end position="166"/>
    </location>
</feature>
<dbReference type="InterPro" id="IPR003959">
    <property type="entry name" value="ATPase_AAA_core"/>
</dbReference>
<dbReference type="InterPro" id="IPR028299">
    <property type="entry name" value="ClpA/B_CS2"/>
</dbReference>
<dbReference type="Proteomes" id="UP001194469">
    <property type="component" value="Unassembled WGS sequence"/>
</dbReference>
<dbReference type="PROSITE" id="PS00870">
    <property type="entry name" value="CLPAB_1"/>
    <property type="match status" value="1"/>
</dbReference>
<feature type="non-terminal residue" evidence="9">
    <location>
        <position position="752"/>
    </location>
</feature>
<dbReference type="GO" id="GO:0006508">
    <property type="term" value="P:proteolysis"/>
    <property type="evidence" value="ECO:0007669"/>
    <property type="project" value="UniProtKB-KW"/>
</dbReference>
<dbReference type="SUPFAM" id="SSF81923">
    <property type="entry name" value="Double Clp-N motif"/>
    <property type="match status" value="1"/>
</dbReference>
<dbReference type="GO" id="GO:0008233">
    <property type="term" value="F:peptidase activity"/>
    <property type="evidence" value="ECO:0007669"/>
    <property type="project" value="UniProtKB-KW"/>
</dbReference>
<evidence type="ECO:0000259" key="8">
    <source>
        <dbReference type="PROSITE" id="PS51903"/>
    </source>
</evidence>
<proteinExistence type="inferred from homology"/>
<feature type="compositionally biased region" description="Acidic residues" evidence="7">
    <location>
        <begin position="146"/>
        <end position="159"/>
    </location>
</feature>
<dbReference type="SUPFAM" id="SSF52540">
    <property type="entry name" value="P-loop containing nucleoside triphosphate hydrolases"/>
    <property type="match status" value="2"/>
</dbReference>
<name>A0ABS0J5V0_9BACT</name>
<evidence type="ECO:0000256" key="3">
    <source>
        <dbReference type="ARBA" id="ARBA00022840"/>
    </source>
</evidence>
<dbReference type="InterPro" id="IPR001270">
    <property type="entry name" value="ClpA/B"/>
</dbReference>
<dbReference type="Pfam" id="PF00004">
    <property type="entry name" value="AAA"/>
    <property type="match status" value="1"/>
</dbReference>
<dbReference type="InterPro" id="IPR003593">
    <property type="entry name" value="AAA+_ATPase"/>
</dbReference>
<keyword evidence="9" id="KW-0645">Protease</keyword>
<keyword evidence="2 6" id="KW-0547">Nucleotide-binding</keyword>
<evidence type="ECO:0000256" key="4">
    <source>
        <dbReference type="ARBA" id="ARBA00023186"/>
    </source>
</evidence>
<evidence type="ECO:0000256" key="1">
    <source>
        <dbReference type="ARBA" id="ARBA00022737"/>
    </source>
</evidence>
<dbReference type="InterPro" id="IPR041546">
    <property type="entry name" value="ClpA/ClpB_AAA_lid"/>
</dbReference>
<dbReference type="InterPro" id="IPR019489">
    <property type="entry name" value="Clp_ATPase_C"/>
</dbReference>
<dbReference type="Pfam" id="PF02861">
    <property type="entry name" value="Clp_N"/>
    <property type="match status" value="1"/>
</dbReference>
<evidence type="ECO:0000256" key="5">
    <source>
        <dbReference type="PROSITE-ProRule" id="PRU01251"/>
    </source>
</evidence>
<comment type="caution">
    <text evidence="9">The sequence shown here is derived from an EMBL/GenBank/DDBJ whole genome shotgun (WGS) entry which is preliminary data.</text>
</comment>
<dbReference type="InterPro" id="IPR004176">
    <property type="entry name" value="Clp_R_N"/>
</dbReference>
<evidence type="ECO:0000256" key="7">
    <source>
        <dbReference type="SAM" id="MobiDB-lite"/>
    </source>
</evidence>
<dbReference type="GO" id="GO:0005524">
    <property type="term" value="F:ATP binding"/>
    <property type="evidence" value="ECO:0007669"/>
    <property type="project" value="UniProtKB-KW"/>
</dbReference>
<dbReference type="CDD" id="cd00009">
    <property type="entry name" value="AAA"/>
    <property type="match status" value="1"/>
</dbReference>
<evidence type="ECO:0000313" key="10">
    <source>
        <dbReference type="Proteomes" id="UP001194469"/>
    </source>
</evidence>
<dbReference type="InterPro" id="IPR018368">
    <property type="entry name" value="ClpA/B_CS1"/>
</dbReference>
<dbReference type="InterPro" id="IPR050130">
    <property type="entry name" value="ClpA_ClpB"/>
</dbReference>
<evidence type="ECO:0000313" key="9">
    <source>
        <dbReference type="EMBL" id="MBG3877839.1"/>
    </source>
</evidence>
<dbReference type="PROSITE" id="PS00871">
    <property type="entry name" value="CLPAB_2"/>
    <property type="match status" value="1"/>
</dbReference>
<accession>A0ABS0J5V0</accession>
<organism evidence="9 10">
    <name type="scientific">Nitratidesulfovibrio oxamicus</name>
    <dbReference type="NCBI Taxonomy" id="32016"/>
    <lineage>
        <taxon>Bacteria</taxon>
        <taxon>Pseudomonadati</taxon>
        <taxon>Thermodesulfobacteriota</taxon>
        <taxon>Desulfovibrionia</taxon>
        <taxon>Desulfovibrionales</taxon>
        <taxon>Desulfovibrionaceae</taxon>
        <taxon>Nitratidesulfovibrio</taxon>
    </lineage>
</organism>
<dbReference type="Pfam" id="PF07724">
    <property type="entry name" value="AAA_2"/>
    <property type="match status" value="1"/>
</dbReference>
<keyword evidence="10" id="KW-1185">Reference proteome</keyword>
<keyword evidence="1 5" id="KW-0677">Repeat</keyword>
<reference evidence="9 10" key="1">
    <citation type="submission" date="2019-08" db="EMBL/GenBank/DDBJ databases">
        <authorList>
            <person name="Luo N."/>
        </authorList>
    </citation>
    <scope>NUCLEOTIDE SEQUENCE [LARGE SCALE GENOMIC DNA]</scope>
    <source>
        <strain evidence="9 10">NCIMB 9442</strain>
    </source>
</reference>
<dbReference type="Gene3D" id="1.10.8.60">
    <property type="match status" value="2"/>
</dbReference>
<dbReference type="InterPro" id="IPR027417">
    <property type="entry name" value="P-loop_NTPase"/>
</dbReference>
<keyword evidence="4 6" id="KW-0143">Chaperone</keyword>
<dbReference type="PANTHER" id="PTHR11638:SF111">
    <property type="entry name" value="ATP-DEPENDENT CLP PROTEASE ATP-BINDING SUBUNIT CLPA"/>
    <property type="match status" value="1"/>
</dbReference>
<dbReference type="Gene3D" id="3.40.50.300">
    <property type="entry name" value="P-loop containing nucleotide triphosphate hydrolases"/>
    <property type="match status" value="2"/>
</dbReference>
<feature type="domain" description="Clp R" evidence="8">
    <location>
        <begin position="1"/>
        <end position="145"/>
    </location>
</feature>
<dbReference type="InterPro" id="IPR036628">
    <property type="entry name" value="Clp_N_dom_sf"/>
</dbReference>
<dbReference type="InterPro" id="IPR013461">
    <property type="entry name" value="ClpA"/>
</dbReference>
<dbReference type="SMART" id="SM00382">
    <property type="entry name" value="AAA"/>
    <property type="match status" value="2"/>
</dbReference>
<evidence type="ECO:0000256" key="6">
    <source>
        <dbReference type="RuleBase" id="RU004432"/>
    </source>
</evidence>
<gene>
    <name evidence="9" type="primary">clpA</name>
    <name evidence="9" type="ORF">FVW20_12660</name>
</gene>
<dbReference type="Pfam" id="PF10431">
    <property type="entry name" value="ClpB_D2-small"/>
    <property type="match status" value="1"/>
</dbReference>
<dbReference type="PRINTS" id="PR00300">
    <property type="entry name" value="CLPPROTEASEA"/>
</dbReference>
<keyword evidence="9" id="KW-0378">Hydrolase</keyword>
<dbReference type="PROSITE" id="PS51903">
    <property type="entry name" value="CLP_R"/>
    <property type="match status" value="1"/>
</dbReference>
<dbReference type="Pfam" id="PF17871">
    <property type="entry name" value="AAA_lid_9"/>
    <property type="match status" value="1"/>
</dbReference>
<dbReference type="SMART" id="SM01086">
    <property type="entry name" value="ClpB_D2-small"/>
    <property type="match status" value="1"/>
</dbReference>